<gene>
    <name evidence="2" type="ORF">LY89DRAFT_786158</name>
</gene>
<dbReference type="RefSeq" id="XP_018066367.1">
    <property type="nucleotide sequence ID" value="XM_018222956.1"/>
</dbReference>
<evidence type="ECO:0000256" key="1">
    <source>
        <dbReference type="SAM" id="MobiDB-lite"/>
    </source>
</evidence>
<organism evidence="2 3">
    <name type="scientific">Mollisia scopiformis</name>
    <name type="common">Conifer needle endophyte fungus</name>
    <name type="synonym">Phialocephala scopiformis</name>
    <dbReference type="NCBI Taxonomy" id="149040"/>
    <lineage>
        <taxon>Eukaryota</taxon>
        <taxon>Fungi</taxon>
        <taxon>Dikarya</taxon>
        <taxon>Ascomycota</taxon>
        <taxon>Pezizomycotina</taxon>
        <taxon>Leotiomycetes</taxon>
        <taxon>Helotiales</taxon>
        <taxon>Mollisiaceae</taxon>
        <taxon>Mollisia</taxon>
    </lineage>
</organism>
<reference evidence="2 3" key="1">
    <citation type="submission" date="2015-10" db="EMBL/GenBank/DDBJ databases">
        <title>Full genome of DAOMC 229536 Phialocephala scopiformis, a fungal endophyte of spruce producing the potent anti-insectan compound rugulosin.</title>
        <authorList>
            <consortium name="DOE Joint Genome Institute"/>
            <person name="Walker A.K."/>
            <person name="Frasz S.L."/>
            <person name="Seifert K.A."/>
            <person name="Miller J.D."/>
            <person name="Mondo S.J."/>
            <person name="Labutti K."/>
            <person name="Lipzen A."/>
            <person name="Dockter R."/>
            <person name="Kennedy M."/>
            <person name="Grigoriev I.V."/>
            <person name="Spatafora J.W."/>
        </authorList>
    </citation>
    <scope>NUCLEOTIDE SEQUENCE [LARGE SCALE GENOMIC DNA]</scope>
    <source>
        <strain evidence="2 3">CBS 120377</strain>
    </source>
</reference>
<dbReference type="KEGG" id="psco:LY89DRAFT_786158"/>
<dbReference type="Proteomes" id="UP000070700">
    <property type="component" value="Unassembled WGS sequence"/>
</dbReference>
<dbReference type="AlphaFoldDB" id="A0A194WWQ2"/>
<dbReference type="GeneID" id="28832682"/>
<evidence type="ECO:0000313" key="2">
    <source>
        <dbReference type="EMBL" id="KUJ12012.1"/>
    </source>
</evidence>
<dbReference type="InParanoid" id="A0A194WWQ2"/>
<feature type="compositionally biased region" description="Basic and acidic residues" evidence="1">
    <location>
        <begin position="174"/>
        <end position="184"/>
    </location>
</feature>
<name>A0A194WWQ2_MOLSC</name>
<proteinExistence type="predicted"/>
<dbReference type="OrthoDB" id="3564997at2759"/>
<evidence type="ECO:0000313" key="3">
    <source>
        <dbReference type="Proteomes" id="UP000070700"/>
    </source>
</evidence>
<keyword evidence="3" id="KW-1185">Reference proteome</keyword>
<feature type="region of interest" description="Disordered" evidence="1">
    <location>
        <begin position="80"/>
        <end position="192"/>
    </location>
</feature>
<sequence>MCIDTIFTYDYCTKVEIRHRICTFFIDHTHRQLDCQPCPNLVQKFERYPNKRCECKVNGKRCIRRNLALENDGNHHWTFEADDRNGKWSKPDSPEKPRFMDQEEARVTPQKPAKKQKRGRFSDGDGEVDVGSGRLSRSRSLNNLLDLELDDDIPQGSDKQRSDRSSDGSPVNRKSKDVKIKEEPLSDEEMID</sequence>
<accession>A0A194WWQ2</accession>
<dbReference type="EMBL" id="KQ947425">
    <property type="protein sequence ID" value="KUJ12012.1"/>
    <property type="molecule type" value="Genomic_DNA"/>
</dbReference>
<feature type="compositionally biased region" description="Low complexity" evidence="1">
    <location>
        <begin position="129"/>
        <end position="146"/>
    </location>
</feature>
<feature type="compositionally biased region" description="Basic and acidic residues" evidence="1">
    <location>
        <begin position="80"/>
        <end position="106"/>
    </location>
</feature>
<protein>
    <submittedName>
        <fullName evidence="2">Uncharacterized protein</fullName>
    </submittedName>
</protein>